<dbReference type="PIRSF" id="PIRSF006641">
    <property type="entry name" value="CHP00092"/>
    <property type="match status" value="1"/>
</dbReference>
<dbReference type="Gene3D" id="3.10.20.30">
    <property type="match status" value="1"/>
</dbReference>
<comment type="function">
    <text evidence="6">ATPase that binds to both the 70S ribosome and the 50S ribosomal subunit in a nucleotide-independent manner.</text>
</comment>
<dbReference type="Pfam" id="PF01926">
    <property type="entry name" value="MMR_HSR1"/>
    <property type="match status" value="1"/>
</dbReference>
<dbReference type="InterPro" id="IPR023192">
    <property type="entry name" value="TGS-like_dom_sf"/>
</dbReference>
<dbReference type="InterPro" id="IPR013029">
    <property type="entry name" value="YchF_C"/>
</dbReference>
<evidence type="ECO:0000256" key="6">
    <source>
        <dbReference type="HAMAP-Rule" id="MF_00944"/>
    </source>
</evidence>
<keyword evidence="4 6" id="KW-0067">ATP-binding</keyword>
<dbReference type="InterPro" id="IPR027417">
    <property type="entry name" value="P-loop_NTPase"/>
</dbReference>
<comment type="cofactor">
    <cofactor evidence="1">
        <name>Mg(2+)</name>
        <dbReference type="ChEBI" id="CHEBI:18420"/>
    </cofactor>
</comment>
<dbReference type="PROSITE" id="PS51710">
    <property type="entry name" value="G_OBG"/>
    <property type="match status" value="1"/>
</dbReference>
<dbReference type="Pfam" id="PF06071">
    <property type="entry name" value="YchF-GTPase_C"/>
    <property type="match status" value="1"/>
</dbReference>
<dbReference type="FunFam" id="1.10.150.300:FF:000001">
    <property type="entry name" value="Ribosome-binding ATPase YchF"/>
    <property type="match status" value="1"/>
</dbReference>
<dbReference type="AlphaFoldDB" id="A0A1F8F8A9"/>
<dbReference type="PRINTS" id="PR00326">
    <property type="entry name" value="GTP1OBG"/>
</dbReference>
<dbReference type="NCBIfam" id="TIGR00092">
    <property type="entry name" value="redox-regulated ATPase YchF"/>
    <property type="match status" value="1"/>
</dbReference>
<keyword evidence="2" id="KW-0479">Metal-binding</keyword>
<dbReference type="GO" id="GO:0005524">
    <property type="term" value="F:ATP binding"/>
    <property type="evidence" value="ECO:0007669"/>
    <property type="project" value="UniProtKB-UniRule"/>
</dbReference>
<comment type="similarity">
    <text evidence="6">Belongs to the TRAFAC class OBG-HflX-like GTPase superfamily. OBG GTPase family. YchF/OLA1 subfamily.</text>
</comment>
<gene>
    <name evidence="6" type="primary">ychF</name>
    <name evidence="8" type="ORF">A2750_02045</name>
</gene>
<feature type="binding site" evidence="6">
    <location>
        <begin position="12"/>
        <end position="17"/>
    </location>
    <ligand>
        <name>ATP</name>
        <dbReference type="ChEBI" id="CHEBI:30616"/>
    </ligand>
</feature>
<feature type="domain" description="OBG-type G" evidence="7">
    <location>
        <begin position="3"/>
        <end position="258"/>
    </location>
</feature>
<dbReference type="Proteomes" id="UP000178023">
    <property type="component" value="Unassembled WGS sequence"/>
</dbReference>
<evidence type="ECO:0000259" key="7">
    <source>
        <dbReference type="PROSITE" id="PS51710"/>
    </source>
</evidence>
<dbReference type="SUPFAM" id="SSF81271">
    <property type="entry name" value="TGS-like"/>
    <property type="match status" value="1"/>
</dbReference>
<dbReference type="InterPro" id="IPR031167">
    <property type="entry name" value="G_OBG"/>
</dbReference>
<dbReference type="Gene3D" id="3.40.50.300">
    <property type="entry name" value="P-loop containing nucleotide triphosphate hydrolases"/>
    <property type="match status" value="1"/>
</dbReference>
<dbReference type="SUPFAM" id="SSF52540">
    <property type="entry name" value="P-loop containing nucleoside triphosphate hydrolases"/>
    <property type="match status" value="1"/>
</dbReference>
<dbReference type="InterPro" id="IPR012676">
    <property type="entry name" value="TGS-like"/>
</dbReference>
<protein>
    <recommendedName>
        <fullName evidence="6">Ribosome-binding ATPase YchF</fullName>
    </recommendedName>
</protein>
<dbReference type="GO" id="GO:0043023">
    <property type="term" value="F:ribosomal large subunit binding"/>
    <property type="evidence" value="ECO:0007669"/>
    <property type="project" value="UniProtKB-UniRule"/>
</dbReference>
<name>A0A1F8F8A9_9BACT</name>
<keyword evidence="3 6" id="KW-0547">Nucleotide-binding</keyword>
<dbReference type="InterPro" id="IPR041706">
    <property type="entry name" value="YchF_N"/>
</dbReference>
<evidence type="ECO:0000256" key="5">
    <source>
        <dbReference type="ARBA" id="ARBA00022842"/>
    </source>
</evidence>
<dbReference type="CDD" id="cd01900">
    <property type="entry name" value="YchF"/>
    <property type="match status" value="1"/>
</dbReference>
<dbReference type="GO" id="GO:0005737">
    <property type="term" value="C:cytoplasm"/>
    <property type="evidence" value="ECO:0007669"/>
    <property type="project" value="TreeGrafter"/>
</dbReference>
<dbReference type="EMBL" id="MGJL01000004">
    <property type="protein sequence ID" value="OGN08476.1"/>
    <property type="molecule type" value="Genomic_DNA"/>
</dbReference>
<evidence type="ECO:0000313" key="8">
    <source>
        <dbReference type="EMBL" id="OGN08476.1"/>
    </source>
</evidence>
<accession>A0A1F8F8A9</accession>
<keyword evidence="5" id="KW-0460">Magnesium</keyword>
<dbReference type="Gene3D" id="1.10.150.300">
    <property type="entry name" value="TGS-like domain"/>
    <property type="match status" value="1"/>
</dbReference>
<evidence type="ECO:0000256" key="2">
    <source>
        <dbReference type="ARBA" id="ARBA00022723"/>
    </source>
</evidence>
<dbReference type="FunFam" id="3.10.20.30:FF:000029">
    <property type="entry name" value="Obg-like ATPase 1"/>
    <property type="match status" value="1"/>
</dbReference>
<evidence type="ECO:0000256" key="3">
    <source>
        <dbReference type="ARBA" id="ARBA00022741"/>
    </source>
</evidence>
<proteinExistence type="inferred from homology"/>
<organism evidence="8 9">
    <name type="scientific">Candidatus Yanofskybacteria bacterium RIFCSPHIGHO2_01_FULL_45_42</name>
    <dbReference type="NCBI Taxonomy" id="1802671"/>
    <lineage>
        <taxon>Bacteria</taxon>
        <taxon>Candidatus Yanofskyibacteriota</taxon>
    </lineage>
</organism>
<dbReference type="GO" id="GO:0046872">
    <property type="term" value="F:metal ion binding"/>
    <property type="evidence" value="ECO:0007669"/>
    <property type="project" value="UniProtKB-KW"/>
</dbReference>
<dbReference type="InterPro" id="IPR012675">
    <property type="entry name" value="Beta-grasp_dom_sf"/>
</dbReference>
<dbReference type="PANTHER" id="PTHR23305:SF18">
    <property type="entry name" value="OBG-TYPE G DOMAIN-CONTAINING PROTEIN"/>
    <property type="match status" value="1"/>
</dbReference>
<dbReference type="GO" id="GO:0016887">
    <property type="term" value="F:ATP hydrolysis activity"/>
    <property type="evidence" value="ECO:0007669"/>
    <property type="project" value="UniProtKB-UniRule"/>
</dbReference>
<evidence type="ECO:0000256" key="4">
    <source>
        <dbReference type="ARBA" id="ARBA00022840"/>
    </source>
</evidence>
<sequence length="363" mass="40035">MSLSIGIVGLPNVGKSTLFKALTNKQVDIQNYPFTTIDPNVGVVEVPDERVDKLAELSHSKKKIYATVDFTDIAGLVKGASQGEGLGNKFLANIREVDAIAQVVRAFEDSNITHIHNRIDPADDISIINTELVLADLETVSKRIISAGSTAKGNNLEAKKAKTDLPILEKFKNHLNANEIISELELNKDETALANELNLLTAKKFIYTINVSESQLEQKWQPDDKLKAAIGDAPYAVICNTLELSISEMKPEEKNALLKELGLPESGLDKLTKIGYRTLNLLTFLTTGEDETRAWTAHIGDPIPKAARAIHTDFEKLFIRAEVINWQTLLDASSWGKAREHGTLRTVGRDYVINEGDVVEIKI</sequence>
<dbReference type="InterPro" id="IPR006073">
    <property type="entry name" value="GTP-bd"/>
</dbReference>
<dbReference type="HAMAP" id="MF_00944">
    <property type="entry name" value="YchF_OLA1_ATPase"/>
    <property type="match status" value="1"/>
</dbReference>
<reference evidence="8 9" key="1">
    <citation type="journal article" date="2016" name="Nat. Commun.">
        <title>Thousands of microbial genomes shed light on interconnected biogeochemical processes in an aquifer system.</title>
        <authorList>
            <person name="Anantharaman K."/>
            <person name="Brown C.T."/>
            <person name="Hug L.A."/>
            <person name="Sharon I."/>
            <person name="Castelle C.J."/>
            <person name="Probst A.J."/>
            <person name="Thomas B.C."/>
            <person name="Singh A."/>
            <person name="Wilkins M.J."/>
            <person name="Karaoz U."/>
            <person name="Brodie E.L."/>
            <person name="Williams K.H."/>
            <person name="Hubbard S.S."/>
            <person name="Banfield J.F."/>
        </authorList>
    </citation>
    <scope>NUCLEOTIDE SEQUENCE [LARGE SCALE GENOMIC DNA]</scope>
</reference>
<evidence type="ECO:0000256" key="1">
    <source>
        <dbReference type="ARBA" id="ARBA00001946"/>
    </source>
</evidence>
<comment type="caution">
    <text evidence="8">The sequence shown here is derived from an EMBL/GenBank/DDBJ whole genome shotgun (WGS) entry which is preliminary data.</text>
</comment>
<dbReference type="GO" id="GO:0005525">
    <property type="term" value="F:GTP binding"/>
    <property type="evidence" value="ECO:0007669"/>
    <property type="project" value="InterPro"/>
</dbReference>
<dbReference type="PANTHER" id="PTHR23305">
    <property type="entry name" value="OBG GTPASE FAMILY"/>
    <property type="match status" value="1"/>
</dbReference>
<evidence type="ECO:0000313" key="9">
    <source>
        <dbReference type="Proteomes" id="UP000178023"/>
    </source>
</evidence>
<dbReference type="InterPro" id="IPR004396">
    <property type="entry name" value="ATPase_YchF/OLA1"/>
</dbReference>